<sequence length="74" mass="8514">MFINSLKTQQTQNGDTGFGEEVLRRRRAKHMKCADVPRSQRRAGKAIPFIEKIEKRLASLTEICPRCLLCIKLL</sequence>
<reference evidence="2" key="1">
    <citation type="submission" date="2018-06" db="EMBL/GenBank/DDBJ databases">
        <title>Description of Blautia argi sp. nov., a new anaerobic isolated from dog feces.</title>
        <authorList>
            <person name="Chang Y.-H."/>
            <person name="Paek J."/>
            <person name="Shin Y."/>
        </authorList>
    </citation>
    <scope>NUCLEOTIDE SEQUENCE [LARGE SCALE GENOMIC DNA]</scope>
    <source>
        <strain evidence="2">KCTC 15426</strain>
    </source>
</reference>
<keyword evidence="2" id="KW-1185">Reference proteome</keyword>
<dbReference type="Proteomes" id="UP000250003">
    <property type="component" value="Chromosome"/>
</dbReference>
<dbReference type="AlphaFoldDB" id="A0A2Z4UDR4"/>
<evidence type="ECO:0000313" key="2">
    <source>
        <dbReference type="Proteomes" id="UP000250003"/>
    </source>
</evidence>
<accession>A0A2Z4UDR4</accession>
<dbReference type="KEGG" id="blau:DQQ01_15085"/>
<organism evidence="1 2">
    <name type="scientific">Blautia argi</name>
    <dbReference type="NCBI Taxonomy" id="1912897"/>
    <lineage>
        <taxon>Bacteria</taxon>
        <taxon>Bacillati</taxon>
        <taxon>Bacillota</taxon>
        <taxon>Clostridia</taxon>
        <taxon>Lachnospirales</taxon>
        <taxon>Lachnospiraceae</taxon>
        <taxon>Blautia</taxon>
    </lineage>
</organism>
<gene>
    <name evidence="1" type="ORF">DQQ01_15085</name>
</gene>
<dbReference type="EMBL" id="CP030280">
    <property type="protein sequence ID" value="AWY99225.1"/>
    <property type="molecule type" value="Genomic_DNA"/>
</dbReference>
<evidence type="ECO:0000313" key="1">
    <source>
        <dbReference type="EMBL" id="AWY99225.1"/>
    </source>
</evidence>
<name>A0A2Z4UDR4_9FIRM</name>
<protein>
    <submittedName>
        <fullName evidence="1">Uncharacterized protein</fullName>
    </submittedName>
</protein>
<proteinExistence type="predicted"/>